<dbReference type="InterPro" id="IPR024301">
    <property type="entry name" value="Amidase_6"/>
</dbReference>
<keyword evidence="4" id="KW-1185">Reference proteome</keyword>
<sequence>MGGTNLNIKNTKGKTLRRILVLAGICIITTIILNNKNELKLNTFIRGNEVVKINKDPEKEQFQLLLENLFDHRNEAILTKNDDVLKKLYDINHKFGLWAYEQEVTKMKYLQNWSYKQGVKFNDIKTRVKISKVKEKEENLYGIICSVSTEYNYSYENQPDMKNMFRIGTYHYLNMRIEDNEYIITKEWYTDPFADSLHLDNIKSDDIRNYIMAQDKKDVDLTNEQVKAIDYAHRYCGAAADEEHGMKFNSKYKDFNPDGGDCANYASQIMFESGRFKKNGTWNYEGTDGTKAWVNAQGFKNYLVYSGRGSLIGKGSYEEIYKLAYGMTPGDIVAYEKNGRITHVSTVTGVDSKGYPLVTCHNTDRLLVPWDLGWSDKSIKFHLIKVNY</sequence>
<dbReference type="AlphaFoldDB" id="A0A0M3DDA8"/>
<dbReference type="Pfam" id="PF12671">
    <property type="entry name" value="Amidase_6"/>
    <property type="match status" value="1"/>
</dbReference>
<feature type="domain" description="Putative amidase" evidence="2">
    <location>
        <begin position="224"/>
        <end position="384"/>
    </location>
</feature>
<organism evidence="3 4">
    <name type="scientific">Paraclostridium benzoelyticum</name>
    <dbReference type="NCBI Taxonomy" id="1629550"/>
    <lineage>
        <taxon>Bacteria</taxon>
        <taxon>Bacillati</taxon>
        <taxon>Bacillota</taxon>
        <taxon>Clostridia</taxon>
        <taxon>Peptostreptococcales</taxon>
        <taxon>Peptostreptococcaceae</taxon>
        <taxon>Paraclostridium</taxon>
    </lineage>
</organism>
<dbReference type="Proteomes" id="UP000034407">
    <property type="component" value="Unassembled WGS sequence"/>
</dbReference>
<evidence type="ECO:0000256" key="1">
    <source>
        <dbReference type="SAM" id="Phobius"/>
    </source>
</evidence>
<dbReference type="PANTHER" id="PTHR40032:SF1">
    <property type="entry name" value="EXPORTED PROTEIN"/>
    <property type="match status" value="1"/>
</dbReference>
<evidence type="ECO:0000313" key="4">
    <source>
        <dbReference type="Proteomes" id="UP000034407"/>
    </source>
</evidence>
<accession>A0A0M3DDA8</accession>
<protein>
    <submittedName>
        <fullName evidence="3">Amidase domain-containing protein</fullName>
    </submittedName>
</protein>
<dbReference type="EMBL" id="LBBT01000307">
    <property type="protein sequence ID" value="KKY00273.1"/>
    <property type="molecule type" value="Genomic_DNA"/>
</dbReference>
<evidence type="ECO:0000313" key="3">
    <source>
        <dbReference type="EMBL" id="KKY00273.1"/>
    </source>
</evidence>
<comment type="caution">
    <text evidence="3">The sequence shown here is derived from an EMBL/GenBank/DDBJ whole genome shotgun (WGS) entry which is preliminary data.</text>
</comment>
<gene>
    <name evidence="3" type="ORF">VN21_15130</name>
</gene>
<keyword evidence="1" id="KW-0472">Membrane</keyword>
<dbReference type="PANTHER" id="PTHR40032">
    <property type="entry name" value="EXPORTED PROTEIN-RELATED"/>
    <property type="match status" value="1"/>
</dbReference>
<name>A0A0M3DDA8_9FIRM</name>
<reference evidence="3 4" key="1">
    <citation type="submission" date="2015-04" db="EMBL/GenBank/DDBJ databases">
        <title>Microcin producing Clostridium sp. JC272T.</title>
        <authorList>
            <person name="Jyothsna T."/>
            <person name="Sasikala C."/>
            <person name="Ramana C."/>
        </authorList>
    </citation>
    <scope>NUCLEOTIDE SEQUENCE [LARGE SCALE GENOMIC DNA]</scope>
    <source>
        <strain evidence="3 4">JC272</strain>
    </source>
</reference>
<dbReference type="PATRIC" id="fig|1629550.3.peg.2492"/>
<keyword evidence="1" id="KW-0812">Transmembrane</keyword>
<proteinExistence type="predicted"/>
<evidence type="ECO:0000259" key="2">
    <source>
        <dbReference type="Pfam" id="PF12671"/>
    </source>
</evidence>
<keyword evidence="1" id="KW-1133">Transmembrane helix</keyword>
<feature type="transmembrane region" description="Helical" evidence="1">
    <location>
        <begin position="15"/>
        <end position="33"/>
    </location>
</feature>